<dbReference type="VEuPathDB" id="TriTrypDB:TRSC58_01489"/>
<evidence type="ECO:0000256" key="16">
    <source>
        <dbReference type="ARBA" id="ARBA00031585"/>
    </source>
</evidence>
<evidence type="ECO:0000256" key="11">
    <source>
        <dbReference type="ARBA" id="ARBA00023027"/>
    </source>
</evidence>
<evidence type="ECO:0000256" key="18">
    <source>
        <dbReference type="ARBA" id="ARBA00049410"/>
    </source>
</evidence>
<dbReference type="InterPro" id="IPR044516">
    <property type="entry name" value="UXS-like"/>
</dbReference>
<dbReference type="GO" id="GO:0033320">
    <property type="term" value="P:UDP-D-xylose biosynthetic process"/>
    <property type="evidence" value="ECO:0007669"/>
    <property type="project" value="UniProtKB-UniPathway"/>
</dbReference>
<evidence type="ECO:0000256" key="8">
    <source>
        <dbReference type="ARBA" id="ARBA00022793"/>
    </source>
</evidence>
<dbReference type="InterPro" id="IPR036291">
    <property type="entry name" value="NAD(P)-bd_dom_sf"/>
</dbReference>
<comment type="pathway">
    <text evidence="3">Nucleotide-sugar biosynthesis; UDP-alpha-D-xylose biosynthesis; UDP-alpha-D-xylose from UDP-alpha-D-glucuronate: step 1/1.</text>
</comment>
<proteinExistence type="inferred from homology"/>
<keyword evidence="7" id="KW-0812">Transmembrane</keyword>
<reference evidence="20 21" key="1">
    <citation type="submission" date="2013-07" db="EMBL/GenBank/DDBJ databases">
        <authorList>
            <person name="Stoco P.H."/>
            <person name="Wagner G."/>
            <person name="Gerber A."/>
            <person name="Zaha A."/>
            <person name="Thompson C."/>
            <person name="Bartholomeu D.C."/>
            <person name="Luckemeyer D.D."/>
            <person name="Bahia D."/>
            <person name="Loreto E."/>
            <person name="Prestes E.B."/>
            <person name="Lima F.M."/>
            <person name="Rodrigues-Luiz G."/>
            <person name="Vallejo G.A."/>
            <person name="Filho J.F."/>
            <person name="Monteiro K.M."/>
            <person name="Tyler K.M."/>
            <person name="de Almeida L.G."/>
            <person name="Ortiz M.F."/>
            <person name="Siervo M.A."/>
            <person name="de Moraes M.H."/>
            <person name="Cunha O.L."/>
            <person name="Mendonca-Neto R."/>
            <person name="Silva R."/>
            <person name="Teixeira S.M."/>
            <person name="Murta S.M."/>
            <person name="Sincero T.C."/>
            <person name="Mendes T.A."/>
            <person name="Urmenyi T.P."/>
            <person name="Silva V.G."/>
            <person name="da Rocha W.D."/>
            <person name="Andersson B."/>
            <person name="Romanha A.J."/>
            <person name="Steindel M."/>
            <person name="de Vasconcelos A.T."/>
            <person name="Grisard E.C."/>
        </authorList>
    </citation>
    <scope>NUCLEOTIDE SEQUENCE [LARGE SCALE GENOMIC DNA]</scope>
    <source>
        <strain evidence="20 21">SC58</strain>
    </source>
</reference>
<organism evidence="20 21">
    <name type="scientific">Trypanosoma rangeli SC58</name>
    <dbReference type="NCBI Taxonomy" id="429131"/>
    <lineage>
        <taxon>Eukaryota</taxon>
        <taxon>Discoba</taxon>
        <taxon>Euglenozoa</taxon>
        <taxon>Kinetoplastea</taxon>
        <taxon>Metakinetoplastina</taxon>
        <taxon>Trypanosomatida</taxon>
        <taxon>Trypanosomatidae</taxon>
        <taxon>Trypanosoma</taxon>
        <taxon>Herpetosoma</taxon>
    </lineage>
</organism>
<evidence type="ECO:0000259" key="19">
    <source>
        <dbReference type="Pfam" id="PF01370"/>
    </source>
</evidence>
<evidence type="ECO:0000256" key="10">
    <source>
        <dbReference type="ARBA" id="ARBA00022989"/>
    </source>
</evidence>
<keyword evidence="13" id="KW-0472">Membrane</keyword>
<evidence type="ECO:0000256" key="9">
    <source>
        <dbReference type="ARBA" id="ARBA00022968"/>
    </source>
</evidence>
<keyword evidence="9" id="KW-0735">Signal-anchor</keyword>
<comment type="caution">
    <text evidence="20">The sequence shown here is derived from an EMBL/GenBank/DDBJ whole genome shotgun (WGS) entry which is preliminary data.</text>
</comment>
<evidence type="ECO:0000256" key="3">
    <source>
        <dbReference type="ARBA" id="ARBA00005100"/>
    </source>
</evidence>
<dbReference type="GO" id="GO:0032580">
    <property type="term" value="C:Golgi cisterna membrane"/>
    <property type="evidence" value="ECO:0007669"/>
    <property type="project" value="UniProtKB-SubCell"/>
</dbReference>
<dbReference type="PANTHER" id="PTHR43078:SF6">
    <property type="entry name" value="UDP-GLUCURONIC ACID DECARBOXYLASE 1"/>
    <property type="match status" value="1"/>
</dbReference>
<sequence length="325" mass="36630">MPEKNDNKVVLVTGGAGFLGSHAVDRAMRESYTVVVVDNLYTGTEQNIAHHLGKANFHFVKHDARHPYPEEVLRHKYVYIFHLASPASPVHYQADPIGTTLTCVNGTYHSLLLAERDACPILIASTSEVYGDPLQHPQTEEYWGNVKCNGVRSCYDEGKRCAESLCFDFHRKRGVKIRVARIFNTYGPRMCFDDGRIISNFLIQALRDKDITVHGTGEHTRSFQYCDDLVEGLFRLIQHPTEIGPVNLGNPEEYTVLDIANKVRDLVSGTKSSIVFLPSSADDPKQRRPDINKAKRVLNWEPVVPLLEGLKRTAEDFAARVRRGE</sequence>
<keyword evidence="12" id="KW-0333">Golgi apparatus</keyword>
<dbReference type="AlphaFoldDB" id="A0A061JBW6"/>
<dbReference type="GO" id="GO:0048040">
    <property type="term" value="F:UDP-glucuronate decarboxylase activity"/>
    <property type="evidence" value="ECO:0007669"/>
    <property type="project" value="UniProtKB-EC"/>
</dbReference>
<dbReference type="GO" id="GO:0070403">
    <property type="term" value="F:NAD+ binding"/>
    <property type="evidence" value="ECO:0007669"/>
    <property type="project" value="InterPro"/>
</dbReference>
<keyword evidence="15" id="KW-0456">Lyase</keyword>
<dbReference type="FunFam" id="3.40.50.720:FF:000065">
    <property type="entry name" value="UDP-glucuronic acid decarboxylase 1"/>
    <property type="match status" value="1"/>
</dbReference>
<dbReference type="GO" id="GO:0042732">
    <property type="term" value="P:D-xylose metabolic process"/>
    <property type="evidence" value="ECO:0007669"/>
    <property type="project" value="InterPro"/>
</dbReference>
<name>A0A061JBW6_TRYRA</name>
<dbReference type="CDD" id="cd05230">
    <property type="entry name" value="UGD_SDR_e"/>
    <property type="match status" value="1"/>
</dbReference>
<evidence type="ECO:0000256" key="6">
    <source>
        <dbReference type="ARBA" id="ARBA00018816"/>
    </source>
</evidence>
<comment type="catalytic activity">
    <reaction evidence="18">
        <text>UDP-alpha-D-glucuronate + H(+) = UDP-alpha-D-xylose + CO2</text>
        <dbReference type="Rhea" id="RHEA:23916"/>
        <dbReference type="ChEBI" id="CHEBI:15378"/>
        <dbReference type="ChEBI" id="CHEBI:16526"/>
        <dbReference type="ChEBI" id="CHEBI:57632"/>
        <dbReference type="ChEBI" id="CHEBI:58052"/>
        <dbReference type="EC" id="4.1.1.35"/>
    </reaction>
    <physiologicalReaction direction="left-to-right" evidence="18">
        <dbReference type="Rhea" id="RHEA:23917"/>
    </physiologicalReaction>
</comment>
<comment type="similarity">
    <text evidence="4">Belongs to the NAD(P)-dependent epimerase/dehydratase family. UDP-glucuronic acid decarboxylase subfamily.</text>
</comment>
<evidence type="ECO:0000256" key="5">
    <source>
        <dbReference type="ARBA" id="ARBA00012290"/>
    </source>
</evidence>
<comment type="cofactor">
    <cofactor evidence="1">
        <name>NAD(+)</name>
        <dbReference type="ChEBI" id="CHEBI:57540"/>
    </cofactor>
</comment>
<keyword evidence="8" id="KW-0210">Decarboxylase</keyword>
<evidence type="ECO:0000256" key="17">
    <source>
        <dbReference type="ARBA" id="ARBA00037859"/>
    </source>
</evidence>
<dbReference type="EC" id="4.1.1.35" evidence="5"/>
<keyword evidence="21" id="KW-1185">Reference proteome</keyword>
<dbReference type="SUPFAM" id="SSF51735">
    <property type="entry name" value="NAD(P)-binding Rossmann-fold domains"/>
    <property type="match status" value="1"/>
</dbReference>
<keyword evidence="10" id="KW-1133">Transmembrane helix</keyword>
<evidence type="ECO:0000313" key="20">
    <source>
        <dbReference type="EMBL" id="ESL10772.1"/>
    </source>
</evidence>
<gene>
    <name evidence="20" type="ORF">TRSC58_01489</name>
</gene>
<evidence type="ECO:0000256" key="4">
    <source>
        <dbReference type="ARBA" id="ARBA00007505"/>
    </source>
</evidence>
<evidence type="ECO:0000256" key="14">
    <source>
        <dbReference type="ARBA" id="ARBA00023180"/>
    </source>
</evidence>
<dbReference type="UniPathway" id="UPA00796">
    <property type="reaction ID" value="UER00771"/>
</dbReference>
<protein>
    <recommendedName>
        <fullName evidence="6">UDP-glucuronic acid decarboxylase 1</fullName>
        <ecNumber evidence="5">4.1.1.35</ecNumber>
    </recommendedName>
    <alternativeName>
        <fullName evidence="16">UDP-glucuronate decarboxylase 1</fullName>
    </alternativeName>
</protein>
<dbReference type="Gene3D" id="3.40.50.720">
    <property type="entry name" value="NAD(P)-binding Rossmann-like Domain"/>
    <property type="match status" value="1"/>
</dbReference>
<feature type="domain" description="NAD-dependent epimerase/dehydratase" evidence="19">
    <location>
        <begin position="10"/>
        <end position="248"/>
    </location>
</feature>
<evidence type="ECO:0000256" key="1">
    <source>
        <dbReference type="ARBA" id="ARBA00001911"/>
    </source>
</evidence>
<dbReference type="PANTHER" id="PTHR43078">
    <property type="entry name" value="UDP-GLUCURONIC ACID DECARBOXYLASE-RELATED"/>
    <property type="match status" value="1"/>
</dbReference>
<dbReference type="GO" id="GO:0000139">
    <property type="term" value="C:Golgi membrane"/>
    <property type="evidence" value="ECO:0007669"/>
    <property type="project" value="UniProtKB-SubCell"/>
</dbReference>
<comment type="subcellular location">
    <subcellularLocation>
        <location evidence="2">Golgi apparatus membrane</location>
        <topology evidence="2">Single-pass type II membrane protein</topology>
    </subcellularLocation>
    <subcellularLocation>
        <location evidence="17">Golgi apparatus</location>
        <location evidence="17">Golgi stack membrane</location>
    </subcellularLocation>
</comment>
<evidence type="ECO:0000256" key="2">
    <source>
        <dbReference type="ARBA" id="ARBA00004323"/>
    </source>
</evidence>
<dbReference type="EMBL" id="AUPL01001489">
    <property type="protein sequence ID" value="ESL10772.1"/>
    <property type="molecule type" value="Genomic_DNA"/>
</dbReference>
<evidence type="ECO:0000313" key="21">
    <source>
        <dbReference type="Proteomes" id="UP000031737"/>
    </source>
</evidence>
<keyword evidence="11" id="KW-0520">NAD</keyword>
<evidence type="ECO:0000256" key="7">
    <source>
        <dbReference type="ARBA" id="ARBA00022692"/>
    </source>
</evidence>
<evidence type="ECO:0000256" key="13">
    <source>
        <dbReference type="ARBA" id="ARBA00023136"/>
    </source>
</evidence>
<dbReference type="Proteomes" id="UP000031737">
    <property type="component" value="Unassembled WGS sequence"/>
</dbReference>
<accession>A0A061JBW6</accession>
<evidence type="ECO:0000256" key="15">
    <source>
        <dbReference type="ARBA" id="ARBA00023239"/>
    </source>
</evidence>
<evidence type="ECO:0000256" key="12">
    <source>
        <dbReference type="ARBA" id="ARBA00023034"/>
    </source>
</evidence>
<keyword evidence="14" id="KW-0325">Glycoprotein</keyword>
<dbReference type="InterPro" id="IPR001509">
    <property type="entry name" value="Epimerase_deHydtase"/>
</dbReference>
<dbReference type="OrthoDB" id="331544at2759"/>
<dbReference type="Pfam" id="PF01370">
    <property type="entry name" value="Epimerase"/>
    <property type="match status" value="1"/>
</dbReference>